<keyword evidence="1" id="KW-1133">Transmembrane helix</keyword>
<dbReference type="PIRSF" id="PIRSF018266">
    <property type="entry name" value="FecR"/>
    <property type="match status" value="1"/>
</dbReference>
<dbReference type="PANTHER" id="PTHR30273:SF2">
    <property type="entry name" value="PROTEIN FECR"/>
    <property type="match status" value="1"/>
</dbReference>
<dbReference type="Proteomes" id="UP000036847">
    <property type="component" value="Chromosome"/>
</dbReference>
<dbReference type="InterPro" id="IPR032508">
    <property type="entry name" value="FecR_C"/>
</dbReference>
<reference evidence="5 7" key="2">
    <citation type="submission" date="2018-08" db="EMBL/GenBank/DDBJ databases">
        <title>A genome reference for cultivated species of the human gut microbiota.</title>
        <authorList>
            <person name="Zou Y."/>
            <person name="Xue W."/>
            <person name="Luo G."/>
        </authorList>
    </citation>
    <scope>NUCLEOTIDE SEQUENCE [LARGE SCALE GENOMIC DNA]</scope>
    <source>
        <strain evidence="5 7">AF14-26</strain>
    </source>
</reference>
<dbReference type="EMBL" id="QRZH01000001">
    <property type="protein sequence ID" value="RGV59576.1"/>
    <property type="molecule type" value="Genomic_DNA"/>
</dbReference>
<keyword evidence="1" id="KW-0472">Membrane</keyword>
<keyword evidence="1" id="KW-0812">Transmembrane</keyword>
<protein>
    <submittedName>
        <fullName evidence="5">FecR family protein</fullName>
    </submittedName>
</protein>
<name>A0A081TYQ8_BACFG</name>
<dbReference type="InterPro" id="IPR012373">
    <property type="entry name" value="Ferrdict_sens_TM"/>
</dbReference>
<dbReference type="EMBL" id="CP036546">
    <property type="protein sequence ID" value="QCQ44623.1"/>
    <property type="molecule type" value="Genomic_DNA"/>
</dbReference>
<evidence type="ECO:0000313" key="5">
    <source>
        <dbReference type="EMBL" id="RGV59576.1"/>
    </source>
</evidence>
<dbReference type="Pfam" id="PF04773">
    <property type="entry name" value="FecR"/>
    <property type="match status" value="1"/>
</dbReference>
<evidence type="ECO:0000256" key="1">
    <source>
        <dbReference type="SAM" id="Phobius"/>
    </source>
</evidence>
<feature type="domain" description="FecR protein" evidence="2">
    <location>
        <begin position="127"/>
        <end position="220"/>
    </location>
</feature>
<evidence type="ECO:0000313" key="7">
    <source>
        <dbReference type="Proteomes" id="UP000286270"/>
    </source>
</evidence>
<dbReference type="InterPro" id="IPR006860">
    <property type="entry name" value="FecR"/>
</dbReference>
<dbReference type="PANTHER" id="PTHR30273">
    <property type="entry name" value="PERIPLASMIC SIGNAL SENSOR AND SIGMA FACTOR ACTIVATOR FECR-RELATED"/>
    <property type="match status" value="1"/>
</dbReference>
<dbReference type="Gene3D" id="3.55.50.30">
    <property type="match status" value="1"/>
</dbReference>
<dbReference type="RefSeq" id="WP_032536840.1">
    <property type="nucleotide sequence ID" value="NZ_CP036546.1"/>
</dbReference>
<evidence type="ECO:0000259" key="2">
    <source>
        <dbReference type="Pfam" id="PF04773"/>
    </source>
</evidence>
<proteinExistence type="predicted"/>
<reference evidence="4" key="1">
    <citation type="book" date="2014" name="THE 24TH EUROPEAN CONGRESS OF CLINICAL MICROBIOLOGY AND INFECTIOUS DISEASES" publisher="ECCMID 2014" city="Barcelona, Spain">
        <title>Identification of resistance genes in three multidrug-resistant Bacteroides fragilis isolates by whole genome sequencing.</title>
        <editorList>
            <person name="Unknown"/>
            <person name="A."/>
        </editorList>
        <authorList>
            <person name="Sydenham T.V."/>
            <person name="Hasman H."/>
            <person name="Wang M."/>
            <person name="Soki J."/>
            <person name="Nagy E."/>
            <person name="Justesen U.S."/>
        </authorList>
    </citation>
    <scope>NUCLEOTIDE SEQUENCE</scope>
    <source>
        <strain evidence="4">DCMSKEJBY0001B</strain>
    </source>
</reference>
<dbReference type="Gene3D" id="2.60.120.1440">
    <property type="match status" value="1"/>
</dbReference>
<feature type="domain" description="Protein FecR C-terminal" evidence="3">
    <location>
        <begin position="266"/>
        <end position="335"/>
    </location>
</feature>
<organism evidence="5 7">
    <name type="scientific">Bacteroides fragilis</name>
    <dbReference type="NCBI Taxonomy" id="817"/>
    <lineage>
        <taxon>Bacteria</taxon>
        <taxon>Pseudomonadati</taxon>
        <taxon>Bacteroidota</taxon>
        <taxon>Bacteroidia</taxon>
        <taxon>Bacteroidales</taxon>
        <taxon>Bacteroidaceae</taxon>
        <taxon>Bacteroides</taxon>
    </lineage>
</organism>
<feature type="transmembrane region" description="Helical" evidence="1">
    <location>
        <begin position="88"/>
        <end position="109"/>
    </location>
</feature>
<evidence type="ECO:0000259" key="3">
    <source>
        <dbReference type="Pfam" id="PF16344"/>
    </source>
</evidence>
<dbReference type="FunFam" id="2.60.120.1440:FF:000001">
    <property type="entry name" value="Putative anti-sigma factor"/>
    <property type="match status" value="1"/>
</dbReference>
<dbReference type="OrthoDB" id="783402at2"/>
<accession>A0A081TYQ8</accession>
<sequence length="336" mass="38596">MSYLKNIITYFFHHPASEEVAGRVYKRLTDTNSKQEKEEALSGIWEQIGFPEGDEHETLRAFEKLEQQIGGSSVKLEPDSPRFRIPRWTWVAASIIIPLLLLFGSAYLYTETLTIKNELSNVTFIQYYVNNGKREQIILPDQSKVWLNSGSLLVYPSSFIGDEREVYLAGEGYFSVTKNKECPFIVKTNSISISVLGTEFNINAYPNIDKVVTTLEEGSIRMLLNRSNSSYLLEPDDQIVYIPSTGHIERKRVKASDYSDWRDGGLYFSSSPFKEVIQTLERAYSVQVHLQTSIYQSNNLTIHFYPNESIENVMMLIKEMIPGLEYQIEGKDIYIE</sequence>
<dbReference type="Pfam" id="PF16344">
    <property type="entry name" value="FecR_C"/>
    <property type="match status" value="1"/>
</dbReference>
<dbReference type="AlphaFoldDB" id="A0A081TYQ8"/>
<reference evidence="4 6" key="3">
    <citation type="submission" date="2019-03" db="EMBL/GenBank/DDBJ databases">
        <title>Complete genome assembly of MDR B. fragilis.</title>
        <authorList>
            <person name="Sydenham T.V."/>
            <person name="Hasman H."/>
            <person name="Justesen U.S."/>
        </authorList>
    </citation>
    <scope>NUCLEOTIDE SEQUENCE [LARGE SCALE GENOMIC DNA]</scope>
    <source>
        <strain evidence="4 6">DCMSKEJBY0001B</strain>
    </source>
</reference>
<evidence type="ECO:0000313" key="4">
    <source>
        <dbReference type="EMBL" id="QCQ44623.1"/>
    </source>
</evidence>
<evidence type="ECO:0000313" key="6">
    <source>
        <dbReference type="Proteomes" id="UP000036847"/>
    </source>
</evidence>
<gene>
    <name evidence="5" type="ORF">DWW08_00250</name>
    <name evidence="4" type="ORF">EC80_007085</name>
</gene>
<dbReference type="Proteomes" id="UP000286270">
    <property type="component" value="Unassembled WGS sequence"/>
</dbReference>
<dbReference type="GO" id="GO:0016989">
    <property type="term" value="F:sigma factor antagonist activity"/>
    <property type="evidence" value="ECO:0007669"/>
    <property type="project" value="TreeGrafter"/>
</dbReference>